<proteinExistence type="predicted"/>
<dbReference type="Pfam" id="PF02405">
    <property type="entry name" value="MlaE"/>
    <property type="match status" value="1"/>
</dbReference>
<gene>
    <name evidence="3" type="ORF">EKH83_04300</name>
    <name evidence="2" type="ORF">F1649_21435</name>
</gene>
<reference evidence="2 5" key="2">
    <citation type="submission" date="2019-09" db="EMBL/GenBank/DDBJ databases">
        <title>Pararcticibacter amylolyticus gen. nov., sp. nov., isolated from a rottenly hemp rope, and reclassification of Pedobacter tournemirensis as Pararcticibacter tournemirensis comb. nov.</title>
        <authorList>
            <person name="Cai Y."/>
        </authorList>
    </citation>
    <scope>NUCLEOTIDE SEQUENCE [LARGE SCALE GENOMIC DNA]</scope>
    <source>
        <strain evidence="2 5">TF5-37.2-LB10</strain>
    </source>
</reference>
<dbReference type="Proteomes" id="UP000322918">
    <property type="component" value="Unassembled WGS sequence"/>
</dbReference>
<dbReference type="RefSeq" id="WP_128768160.1">
    <property type="nucleotide sequence ID" value="NZ_RXOC01000002.1"/>
</dbReference>
<dbReference type="GO" id="GO:0043190">
    <property type="term" value="C:ATP-binding cassette (ABC) transporter complex"/>
    <property type="evidence" value="ECO:0007669"/>
    <property type="project" value="InterPro"/>
</dbReference>
<comment type="caution">
    <text evidence="3">The sequence shown here is derived from an EMBL/GenBank/DDBJ whole genome shotgun (WGS) entry which is preliminary data.</text>
</comment>
<feature type="transmembrane region" description="Helical" evidence="1">
    <location>
        <begin position="233"/>
        <end position="256"/>
    </location>
</feature>
<dbReference type="AlphaFoldDB" id="A0A4V1KIU5"/>
<evidence type="ECO:0000256" key="1">
    <source>
        <dbReference type="SAM" id="Phobius"/>
    </source>
</evidence>
<dbReference type="Proteomes" id="UP000290848">
    <property type="component" value="Unassembled WGS sequence"/>
</dbReference>
<feature type="transmembrane region" description="Helical" evidence="1">
    <location>
        <begin position="90"/>
        <end position="109"/>
    </location>
</feature>
<evidence type="ECO:0000313" key="4">
    <source>
        <dbReference type="Proteomes" id="UP000290848"/>
    </source>
</evidence>
<feature type="transmembrane region" description="Helical" evidence="1">
    <location>
        <begin position="202"/>
        <end position="221"/>
    </location>
</feature>
<reference evidence="3 4" key="1">
    <citation type="submission" date="2018-12" db="EMBL/GenBank/DDBJ databases">
        <title>The Draft Genome Sequence of the Soil Bacterium Pedobacter tournemirensis R1.</title>
        <authorList>
            <person name="He J."/>
        </authorList>
    </citation>
    <scope>NUCLEOTIDE SEQUENCE [LARGE SCALE GENOMIC DNA]</scope>
    <source>
        <strain evidence="3 4">R1</strain>
    </source>
</reference>
<feature type="transmembrane region" description="Helical" evidence="1">
    <location>
        <begin position="51"/>
        <end position="70"/>
    </location>
</feature>
<dbReference type="GO" id="GO:0005548">
    <property type="term" value="F:phospholipid transporter activity"/>
    <property type="evidence" value="ECO:0007669"/>
    <property type="project" value="TreeGrafter"/>
</dbReference>
<keyword evidence="1" id="KW-0812">Transmembrane</keyword>
<dbReference type="PANTHER" id="PTHR30188">
    <property type="entry name" value="ABC TRANSPORTER PERMEASE PROTEIN-RELATED"/>
    <property type="match status" value="1"/>
</dbReference>
<feature type="transmembrane region" description="Helical" evidence="1">
    <location>
        <begin position="148"/>
        <end position="172"/>
    </location>
</feature>
<keyword evidence="1" id="KW-1133">Transmembrane helix</keyword>
<evidence type="ECO:0000313" key="5">
    <source>
        <dbReference type="Proteomes" id="UP000322918"/>
    </source>
</evidence>
<name>A0A4V1KIU5_9SPHI</name>
<dbReference type="PANTHER" id="PTHR30188:SF4">
    <property type="entry name" value="PROTEIN TRIGALACTOSYLDIACYLGLYCEROL 1, CHLOROPLASTIC"/>
    <property type="match status" value="1"/>
</dbReference>
<protein>
    <submittedName>
        <fullName evidence="3">ABC transporter permease</fullName>
    </submittedName>
</protein>
<sequence>MKRSGKYVVSRRIDKVFFQLSDVYRFVVRFFKEVFLPPYEFKEMIRQCYEVGYKSLPLITLTGFITGLVFTKQSRPSLAEFGAASWLPSLVAIAIIRALAPLVTALIAAGKVGSHIGAELGSMKVTEQIDAMEVSATNPFKFLVVTRIVATTLMIPILAMYTGFVGMLGSFINVSQNEQTSLSAFIEDAFKSISFLDLFSSVFKATVFGFTIGTVGCYEGFNSSKGTEGVGKAANSAVVVSMFLIFIEEILVVQVVNAIR</sequence>
<organism evidence="3 4">
    <name type="scientific">Arcticibacter tournemirensis</name>
    <dbReference type="NCBI Taxonomy" id="699437"/>
    <lineage>
        <taxon>Bacteria</taxon>
        <taxon>Pseudomonadati</taxon>
        <taxon>Bacteroidota</taxon>
        <taxon>Sphingobacteriia</taxon>
        <taxon>Sphingobacteriales</taxon>
        <taxon>Sphingobacteriaceae</taxon>
        <taxon>Arcticibacter</taxon>
    </lineage>
</organism>
<accession>A0A4V1KIU5</accession>
<dbReference type="InterPro" id="IPR030802">
    <property type="entry name" value="Permease_MalE"/>
</dbReference>
<keyword evidence="1" id="KW-0472">Membrane</keyword>
<keyword evidence="5" id="KW-1185">Reference proteome</keyword>
<dbReference type="EMBL" id="VWNE01000052">
    <property type="protein sequence ID" value="KAA8475558.1"/>
    <property type="molecule type" value="Genomic_DNA"/>
</dbReference>
<evidence type="ECO:0000313" key="3">
    <source>
        <dbReference type="EMBL" id="RXF71912.1"/>
    </source>
</evidence>
<dbReference type="EMBL" id="RXOC01000002">
    <property type="protein sequence ID" value="RXF71912.1"/>
    <property type="molecule type" value="Genomic_DNA"/>
</dbReference>
<evidence type="ECO:0000313" key="2">
    <source>
        <dbReference type="EMBL" id="KAA8475558.1"/>
    </source>
</evidence>
<dbReference type="OrthoDB" id="9810518at2"/>